<protein>
    <submittedName>
        <fullName evidence="1">Uncharacterized protein</fullName>
    </submittedName>
</protein>
<proteinExistence type="predicted"/>
<dbReference type="KEGG" id="mets:DK389_17095"/>
<dbReference type="AlphaFoldDB" id="A0A2U8W8G3"/>
<dbReference type="OrthoDB" id="6064768at2"/>
<evidence type="ECO:0000313" key="2">
    <source>
        <dbReference type="Proteomes" id="UP000245926"/>
    </source>
</evidence>
<accession>A0A2U8W8G3</accession>
<keyword evidence="2" id="KW-1185">Reference proteome</keyword>
<evidence type="ECO:0000313" key="1">
    <source>
        <dbReference type="EMBL" id="AWN41898.1"/>
    </source>
</evidence>
<reference evidence="2" key="1">
    <citation type="submission" date="2018-05" db="EMBL/GenBank/DDBJ databases">
        <title>Complete Genome Sequence of Methylobacterium sp. 17SD2-17.</title>
        <authorList>
            <person name="Srinivasan S."/>
        </authorList>
    </citation>
    <scope>NUCLEOTIDE SEQUENCE [LARGE SCALE GENOMIC DNA]</scope>
    <source>
        <strain evidence="2">17SD2-17</strain>
    </source>
</reference>
<name>A0A2U8W8G3_9HYPH</name>
<dbReference type="Proteomes" id="UP000245926">
    <property type="component" value="Chromosome"/>
</dbReference>
<dbReference type="EMBL" id="CP029550">
    <property type="protein sequence ID" value="AWN41898.1"/>
    <property type="molecule type" value="Genomic_DNA"/>
</dbReference>
<sequence>MESDVFETEMSRRIQDLRDLVHAHPAAGIDGDRFERLVQVQTLFWSRKDALAVEMAQGTIDPDDYLERFNAALAESMDRSRAAIGSRAFAELFGEAGEHPEDLVDPDIFEEVHGPQHAARLF</sequence>
<organism evidence="1 2">
    <name type="scientific">Methylobacterium durans</name>
    <dbReference type="NCBI Taxonomy" id="2202825"/>
    <lineage>
        <taxon>Bacteria</taxon>
        <taxon>Pseudomonadati</taxon>
        <taxon>Pseudomonadota</taxon>
        <taxon>Alphaproteobacteria</taxon>
        <taxon>Hyphomicrobiales</taxon>
        <taxon>Methylobacteriaceae</taxon>
        <taxon>Methylobacterium</taxon>
    </lineage>
</organism>
<gene>
    <name evidence="1" type="ORF">DK389_17095</name>
</gene>